<feature type="region of interest" description="Disordered" evidence="1">
    <location>
        <begin position="25"/>
        <end position="56"/>
    </location>
</feature>
<accession>A0A9X6RPW1</accession>
<dbReference type="EMBL" id="MTYJ01000856">
    <property type="protein sequence ID" value="OWA55492.1"/>
    <property type="molecule type" value="Genomic_DNA"/>
</dbReference>
<gene>
    <name evidence="2" type="ORF">BV898_19878</name>
</gene>
<name>A0A9X6RPW1_HYPEX</name>
<organism evidence="2 3">
    <name type="scientific">Hypsibius exemplaris</name>
    <name type="common">Freshwater tardigrade</name>
    <dbReference type="NCBI Taxonomy" id="2072580"/>
    <lineage>
        <taxon>Eukaryota</taxon>
        <taxon>Metazoa</taxon>
        <taxon>Ecdysozoa</taxon>
        <taxon>Tardigrada</taxon>
        <taxon>Eutardigrada</taxon>
        <taxon>Parachela</taxon>
        <taxon>Hypsibioidea</taxon>
        <taxon>Hypsibiidae</taxon>
        <taxon>Hypsibius</taxon>
    </lineage>
</organism>
<proteinExistence type="predicted"/>
<keyword evidence="3" id="KW-1185">Reference proteome</keyword>
<dbReference type="Proteomes" id="UP000192578">
    <property type="component" value="Unassembled WGS sequence"/>
</dbReference>
<sequence>MWTPFPGPREDLFITVLRAQSHATSTMKRHSVFPSKTPRPPERGTCTADPQGRRSWRQTTVVIASAPPRARAKQAATVGIISSTTLAGSRACGRRQSREYALHPAAAEHTRIPVEGDVGPKPLEDALHRKMSRPPVGGALLWKPPAGGAFRP</sequence>
<protein>
    <submittedName>
        <fullName evidence="2">Uncharacterized protein</fullName>
    </submittedName>
</protein>
<dbReference type="AlphaFoldDB" id="A0A9X6RPW1"/>
<feature type="region of interest" description="Disordered" evidence="1">
    <location>
        <begin position="111"/>
        <end position="152"/>
    </location>
</feature>
<evidence type="ECO:0000256" key="1">
    <source>
        <dbReference type="SAM" id="MobiDB-lite"/>
    </source>
</evidence>
<comment type="caution">
    <text evidence="2">The sequence shown here is derived from an EMBL/GenBank/DDBJ whole genome shotgun (WGS) entry which is preliminary data.</text>
</comment>
<reference evidence="3" key="1">
    <citation type="submission" date="2017-01" db="EMBL/GenBank/DDBJ databases">
        <title>Comparative genomics of anhydrobiosis in the tardigrade Hypsibius dujardini.</title>
        <authorList>
            <person name="Yoshida Y."/>
            <person name="Koutsovoulos G."/>
            <person name="Laetsch D."/>
            <person name="Stevens L."/>
            <person name="Kumar S."/>
            <person name="Horikawa D."/>
            <person name="Ishino K."/>
            <person name="Komine S."/>
            <person name="Tomita M."/>
            <person name="Blaxter M."/>
            <person name="Arakawa K."/>
        </authorList>
    </citation>
    <scope>NUCLEOTIDE SEQUENCE [LARGE SCALE GENOMIC DNA]</scope>
    <source>
        <strain evidence="3">Z151</strain>
    </source>
</reference>
<evidence type="ECO:0000313" key="3">
    <source>
        <dbReference type="Proteomes" id="UP000192578"/>
    </source>
</evidence>
<evidence type="ECO:0000313" key="2">
    <source>
        <dbReference type="EMBL" id="OWA55492.1"/>
    </source>
</evidence>